<dbReference type="EMBL" id="JAANES010000001">
    <property type="protein sequence ID" value="MBS3018719.1"/>
    <property type="molecule type" value="Genomic_DNA"/>
</dbReference>
<accession>A0ABS5LQE5</accession>
<comment type="caution">
    <text evidence="3">The sequence shown here is derived from an EMBL/GenBank/DDBJ whole genome shotgun (WGS) entry which is preliminary data.</text>
</comment>
<proteinExistence type="predicted"/>
<protein>
    <submittedName>
        <fullName evidence="3">Uncharacterized protein</fullName>
    </submittedName>
</protein>
<evidence type="ECO:0000313" key="4">
    <source>
        <dbReference type="Proteomes" id="UP001647436"/>
    </source>
</evidence>
<evidence type="ECO:0000313" key="3">
    <source>
        <dbReference type="EMBL" id="MBS3018719.1"/>
    </source>
</evidence>
<keyword evidence="4" id="KW-1185">Reference proteome</keyword>
<feature type="transmembrane region" description="Helical" evidence="2">
    <location>
        <begin position="36"/>
        <end position="57"/>
    </location>
</feature>
<feature type="compositionally biased region" description="Basic and acidic residues" evidence="1">
    <location>
        <begin position="188"/>
        <end position="197"/>
    </location>
</feature>
<dbReference type="Proteomes" id="UP001647436">
    <property type="component" value="Unassembled WGS sequence"/>
</dbReference>
<evidence type="ECO:0000256" key="2">
    <source>
        <dbReference type="SAM" id="Phobius"/>
    </source>
</evidence>
<organism evidence="3 4">
    <name type="scientific">Comamonas brasiliensis</name>
    <dbReference type="NCBI Taxonomy" id="1812482"/>
    <lineage>
        <taxon>Bacteria</taxon>
        <taxon>Pseudomonadati</taxon>
        <taxon>Pseudomonadota</taxon>
        <taxon>Betaproteobacteria</taxon>
        <taxon>Burkholderiales</taxon>
        <taxon>Comamonadaceae</taxon>
        <taxon>Comamonas</taxon>
    </lineage>
</organism>
<keyword evidence="2" id="KW-1133">Transmembrane helix</keyword>
<evidence type="ECO:0000256" key="1">
    <source>
        <dbReference type="SAM" id="MobiDB-lite"/>
    </source>
</evidence>
<sequence length="209" mass="23081">MSLCRECKQPINSGATRCHHCTAHQNWFRFLNNGTLIVSLVLALLSIIAAQPVVNFFDSKKAEITISILEGNHLHTVFMVSNTGSRPAGLQRVTIDKKTKEGSRTWYLQSDLDKKLLEPGKAYVLDASNGSAIPAPIPHEINAVLYGRDISPETCNLALEFVQMNGIKVFQSIEFSCFPVDNNLKDPLSDSQDHSNHSTESTENSAKVL</sequence>
<reference evidence="3 4" key="1">
    <citation type="submission" date="2020-03" db="EMBL/GenBank/DDBJ databases">
        <title>The role of nitrogen metabolism on polyethylene biodegradation.</title>
        <authorList>
            <person name="Peixoto J."/>
            <person name="Vizzotto C.S."/>
            <person name="Ramos A."/>
            <person name="Alves G."/>
            <person name="Steindorff A."/>
            <person name="Kruger R."/>
        </authorList>
    </citation>
    <scope>NUCLEOTIDE SEQUENCE [LARGE SCALE GENOMIC DNA]</scope>
    <source>
        <strain evidence="3 4">PE63</strain>
    </source>
</reference>
<keyword evidence="2" id="KW-0472">Membrane</keyword>
<feature type="compositionally biased region" description="Polar residues" evidence="1">
    <location>
        <begin position="198"/>
        <end position="209"/>
    </location>
</feature>
<name>A0ABS5LQE5_9BURK</name>
<keyword evidence="2" id="KW-0812">Transmembrane</keyword>
<feature type="region of interest" description="Disordered" evidence="1">
    <location>
        <begin position="188"/>
        <end position="209"/>
    </location>
</feature>
<gene>
    <name evidence="3" type="ORF">DJFAAGMI_01451</name>
</gene>